<evidence type="ECO:0000259" key="1">
    <source>
        <dbReference type="Pfam" id="PF19694"/>
    </source>
</evidence>
<dbReference type="Pfam" id="PF19694">
    <property type="entry name" value="DUF6194"/>
    <property type="match status" value="1"/>
</dbReference>
<dbReference type="EMBL" id="CP001848">
    <property type="protein sequence ID" value="ADB15381.1"/>
    <property type="molecule type" value="Genomic_DNA"/>
</dbReference>
<dbReference type="InterPro" id="IPR045676">
    <property type="entry name" value="DUF6194"/>
</dbReference>
<accession>D2R5C2</accession>
<evidence type="ECO:0000313" key="2">
    <source>
        <dbReference type="EMBL" id="ADB15381.1"/>
    </source>
</evidence>
<reference evidence="2 3" key="1">
    <citation type="journal article" date="2009" name="Stand. Genomic Sci.">
        <title>Complete genome sequence of Pirellula staleyi type strain (ATCC 27377).</title>
        <authorList>
            <person name="Clum A."/>
            <person name="Tindall B.J."/>
            <person name="Sikorski J."/>
            <person name="Ivanova N."/>
            <person name="Mavrommatis K."/>
            <person name="Lucas S."/>
            <person name="Glavina del Rio T."/>
            <person name="Nolan M."/>
            <person name="Chen F."/>
            <person name="Tice H."/>
            <person name="Pitluck S."/>
            <person name="Cheng J.F."/>
            <person name="Chertkov O."/>
            <person name="Brettin T."/>
            <person name="Han C."/>
            <person name="Detter J.C."/>
            <person name="Kuske C."/>
            <person name="Bruce D."/>
            <person name="Goodwin L."/>
            <person name="Ovchinikova G."/>
            <person name="Pati A."/>
            <person name="Mikhailova N."/>
            <person name="Chen A."/>
            <person name="Palaniappan K."/>
            <person name="Land M."/>
            <person name="Hauser L."/>
            <person name="Chang Y.J."/>
            <person name="Jeffries C.D."/>
            <person name="Chain P."/>
            <person name="Rohde M."/>
            <person name="Goker M."/>
            <person name="Bristow J."/>
            <person name="Eisen J.A."/>
            <person name="Markowitz V."/>
            <person name="Hugenholtz P."/>
            <person name="Kyrpides N.C."/>
            <person name="Klenk H.P."/>
            <person name="Lapidus A."/>
        </authorList>
    </citation>
    <scope>NUCLEOTIDE SEQUENCE [LARGE SCALE GENOMIC DNA]</scope>
    <source>
        <strain evidence="3">ATCC 27377 / DSM 6068 / ICPB 4128</strain>
    </source>
</reference>
<organism evidence="2 3">
    <name type="scientific">Pirellula staleyi (strain ATCC 27377 / DSM 6068 / ICPB 4128)</name>
    <name type="common">Pirella staleyi</name>
    <dbReference type="NCBI Taxonomy" id="530564"/>
    <lineage>
        <taxon>Bacteria</taxon>
        <taxon>Pseudomonadati</taxon>
        <taxon>Planctomycetota</taxon>
        <taxon>Planctomycetia</taxon>
        <taxon>Pirellulales</taxon>
        <taxon>Pirellulaceae</taxon>
        <taxon>Pirellula</taxon>
    </lineage>
</organism>
<name>D2R5C2_PIRSD</name>
<dbReference type="eggNOG" id="COG2312">
    <property type="taxonomic scope" value="Bacteria"/>
</dbReference>
<proteinExistence type="predicted"/>
<dbReference type="Proteomes" id="UP000001887">
    <property type="component" value="Chromosome"/>
</dbReference>
<keyword evidence="3" id="KW-1185">Reference proteome</keyword>
<dbReference type="OrthoDB" id="9783727at2"/>
<dbReference type="AlphaFoldDB" id="D2R5C2"/>
<dbReference type="KEGG" id="psl:Psta_0695"/>
<gene>
    <name evidence="2" type="ordered locus">Psta_0695</name>
</gene>
<feature type="domain" description="DUF6194" evidence="1">
    <location>
        <begin position="1"/>
        <end position="125"/>
    </location>
</feature>
<dbReference type="HOGENOM" id="CLU_141054_0_0_0"/>
<protein>
    <recommendedName>
        <fullName evidence="1">DUF6194 domain-containing protein</fullName>
    </recommendedName>
</protein>
<evidence type="ECO:0000313" key="3">
    <source>
        <dbReference type="Proteomes" id="UP000001887"/>
    </source>
</evidence>
<sequence>MTPDQIAAFILSLGNISRLDQEGTSFFFVGDDQRLPLATILTTSAHDSYSNLDREGVFRLNISLTKDDFRSLGFQEEPRDFTALDTIMPHPEYGMMHYICILNPSAESFARLQPMLVASYQKKLAKQ</sequence>
<dbReference type="STRING" id="530564.Psta_0695"/>